<dbReference type="Proteomes" id="UP001163056">
    <property type="component" value="Unassembled WGS sequence"/>
</dbReference>
<evidence type="ECO:0000313" key="2">
    <source>
        <dbReference type="Proteomes" id="UP001163056"/>
    </source>
</evidence>
<evidence type="ECO:0000313" key="1">
    <source>
        <dbReference type="EMBL" id="MDE8769492.1"/>
    </source>
</evidence>
<reference evidence="1 2" key="1">
    <citation type="submission" date="2023-03" db="EMBL/GenBank/DDBJ databases">
        <title>WGS of NDM-producing Providencia thailandensis from Ukrainian patients.</title>
        <authorList>
            <person name="Zabicka D."/>
            <person name="Izdebski R."/>
            <person name="Urbanowicz P."/>
            <person name="Biedrzycka M."/>
            <person name="Guzek A."/>
            <person name="Gniadkowski M."/>
        </authorList>
    </citation>
    <scope>NUCLEOTIDE SEQUENCE [LARGE SCALE GENOMIC DNA]</scope>
    <source>
        <strain evidence="1 2">8015-22</strain>
    </source>
</reference>
<gene>
    <name evidence="1" type="ORF">PZS58_08110</name>
</gene>
<name>A0AAJ1JEA2_PROST</name>
<protein>
    <submittedName>
        <fullName evidence="1">Uncharacterized protein</fullName>
    </submittedName>
</protein>
<dbReference type="EMBL" id="JAREJI010000004">
    <property type="protein sequence ID" value="MDE8769492.1"/>
    <property type="molecule type" value="Genomic_DNA"/>
</dbReference>
<dbReference type="AlphaFoldDB" id="A0AAJ1JEA2"/>
<dbReference type="RefSeq" id="WP_102957320.1">
    <property type="nucleotide sequence ID" value="NZ_CP181870.1"/>
</dbReference>
<proteinExistence type="predicted"/>
<organism evidence="1 2">
    <name type="scientific">Providencia stuartii</name>
    <dbReference type="NCBI Taxonomy" id="588"/>
    <lineage>
        <taxon>Bacteria</taxon>
        <taxon>Pseudomonadati</taxon>
        <taxon>Pseudomonadota</taxon>
        <taxon>Gammaproteobacteria</taxon>
        <taxon>Enterobacterales</taxon>
        <taxon>Morganellaceae</taxon>
        <taxon>Providencia</taxon>
    </lineage>
</organism>
<sequence>MDSSSEERKKKIKIYAEATKNMTNSLIKKQMVKKMLVYTIAYIIAQKIIKDITKNALVKRFITWQLSALTTYGLFEQMVKASDRLKIKYPRLYLKLKSNNLDLTYFFIEPHMGSLIESYYYGDSSVFTDELILKYLDGLISDEE</sequence>
<accession>A0AAJ1JEA2</accession>
<comment type="caution">
    <text evidence="1">The sequence shown here is derived from an EMBL/GenBank/DDBJ whole genome shotgun (WGS) entry which is preliminary data.</text>
</comment>